<gene>
    <name evidence="8" type="ORF">NVI5450_2885</name>
</gene>
<evidence type="ECO:0000313" key="8">
    <source>
        <dbReference type="EMBL" id="SGZ05301.1"/>
    </source>
</evidence>
<accession>A0A1K9ZZV8</accession>
<feature type="transmembrane region" description="Helical" evidence="7">
    <location>
        <begin position="180"/>
        <end position="200"/>
    </location>
</feature>
<evidence type="ECO:0000256" key="4">
    <source>
        <dbReference type="ARBA" id="ARBA00022692"/>
    </source>
</evidence>
<feature type="transmembrane region" description="Helical" evidence="7">
    <location>
        <begin position="268"/>
        <end position="289"/>
    </location>
</feature>
<evidence type="ECO:0000256" key="3">
    <source>
        <dbReference type="ARBA" id="ARBA00022475"/>
    </source>
</evidence>
<keyword evidence="3" id="KW-1003">Cell membrane</keyword>
<evidence type="ECO:0000256" key="5">
    <source>
        <dbReference type="ARBA" id="ARBA00022989"/>
    </source>
</evidence>
<dbReference type="PANTHER" id="PTHR34184">
    <property type="entry name" value="UPF0718 PROTEIN YCGR"/>
    <property type="match status" value="1"/>
</dbReference>
<dbReference type="EMBL" id="FPLD01000076">
    <property type="protein sequence ID" value="SGZ05301.1"/>
    <property type="molecule type" value="Genomic_DNA"/>
</dbReference>
<feature type="transmembrane region" description="Helical" evidence="7">
    <location>
        <begin position="121"/>
        <end position="139"/>
    </location>
</feature>
<reference evidence="8 9" key="1">
    <citation type="submission" date="2016-11" db="EMBL/GenBank/DDBJ databases">
        <authorList>
            <person name="Jaros S."/>
            <person name="Januszkiewicz K."/>
            <person name="Wedrychowicz H."/>
        </authorList>
    </citation>
    <scope>NUCLEOTIDE SEQUENCE [LARGE SCALE GENOMIC DNA]</scope>
    <source>
        <strain evidence="8">NVI 5450</strain>
    </source>
</reference>
<keyword evidence="6 7" id="KW-0472">Membrane</keyword>
<protein>
    <recommendedName>
        <fullName evidence="10">Permease</fullName>
    </recommendedName>
</protein>
<proteinExistence type="inferred from homology"/>
<evidence type="ECO:0000256" key="1">
    <source>
        <dbReference type="ARBA" id="ARBA00004651"/>
    </source>
</evidence>
<feature type="transmembrane region" description="Helical" evidence="7">
    <location>
        <begin position="88"/>
        <end position="109"/>
    </location>
</feature>
<feature type="transmembrane region" description="Helical" evidence="7">
    <location>
        <begin position="231"/>
        <end position="256"/>
    </location>
</feature>
<evidence type="ECO:0000256" key="7">
    <source>
        <dbReference type="SAM" id="Phobius"/>
    </source>
</evidence>
<evidence type="ECO:0000256" key="2">
    <source>
        <dbReference type="ARBA" id="ARBA00006386"/>
    </source>
</evidence>
<dbReference type="AlphaFoldDB" id="A0A1K9ZZV8"/>
<organism evidence="8 9">
    <name type="scientific">Moritella viscosa</name>
    <dbReference type="NCBI Taxonomy" id="80854"/>
    <lineage>
        <taxon>Bacteria</taxon>
        <taxon>Pseudomonadati</taxon>
        <taxon>Pseudomonadota</taxon>
        <taxon>Gammaproteobacteria</taxon>
        <taxon>Alteromonadales</taxon>
        <taxon>Moritellaceae</taxon>
        <taxon>Moritella</taxon>
    </lineage>
</organism>
<comment type="subcellular location">
    <subcellularLocation>
        <location evidence="1">Cell membrane</location>
        <topology evidence="1">Multi-pass membrane protein</topology>
    </subcellularLocation>
</comment>
<evidence type="ECO:0008006" key="10">
    <source>
        <dbReference type="Google" id="ProtNLM"/>
    </source>
</evidence>
<dbReference type="Pfam" id="PF03773">
    <property type="entry name" value="ArsP_1"/>
    <property type="match status" value="1"/>
</dbReference>
<feature type="transmembrane region" description="Helical" evidence="7">
    <location>
        <begin position="309"/>
        <end position="327"/>
    </location>
</feature>
<dbReference type="GO" id="GO:0005886">
    <property type="term" value="C:plasma membrane"/>
    <property type="evidence" value="ECO:0007669"/>
    <property type="project" value="UniProtKB-SubCell"/>
</dbReference>
<feature type="transmembrane region" description="Helical" evidence="7">
    <location>
        <begin position="20"/>
        <end position="37"/>
    </location>
</feature>
<sequence>MHGSETAETLLRFVSLSLHAVPALLFAYILTWLINFVKPAFNMVGQLRSTGSVAGALKGTLIGLPLPICIPDASSMYKQLIKAGCGSALAVSFLVASPVIGFDALLISLPLLGAEWVGIRLVMAITLAVTLGLLIGLLFKKHDLNTETCATPEQLKQSTSRLKHAFEHGFAHLIDHTAPWVLFGLIAAATFTPTIGWQFLQQEPWLQVVLAILIALPFHFCATGITPVLAIMLIAGVSPGAVVAFSLVGPTLNLDLYRFIKDNQGKHIAMAVVMAIVAVALLLGLGIMYWVPELPKPWLTLAPHWQDDWWRYVSLVIVTVLFAISILRRGARSFMLELLPHSFRNAKPHHHHHH</sequence>
<keyword evidence="4 7" id="KW-0812">Transmembrane</keyword>
<evidence type="ECO:0000256" key="6">
    <source>
        <dbReference type="ARBA" id="ARBA00023136"/>
    </source>
</evidence>
<comment type="similarity">
    <text evidence="2">Belongs to the UPF0718 family.</text>
</comment>
<keyword evidence="5 7" id="KW-1133">Transmembrane helix</keyword>
<dbReference type="InterPro" id="IPR052923">
    <property type="entry name" value="UPF0718"/>
</dbReference>
<evidence type="ECO:0000313" key="9">
    <source>
        <dbReference type="Proteomes" id="UP000183794"/>
    </source>
</evidence>
<name>A0A1K9ZZV8_9GAMM</name>
<dbReference type="InterPro" id="IPR005524">
    <property type="entry name" value="DUF318"/>
</dbReference>
<dbReference type="Proteomes" id="UP000183794">
    <property type="component" value="Unassembled WGS sequence"/>
</dbReference>
<dbReference type="PANTHER" id="PTHR34184:SF4">
    <property type="entry name" value="UPF0718 PROTEIN YCGR"/>
    <property type="match status" value="1"/>
</dbReference>